<proteinExistence type="predicted"/>
<dbReference type="InterPro" id="IPR011051">
    <property type="entry name" value="RmlC_Cupin_sf"/>
</dbReference>
<dbReference type="eggNOG" id="COG1917">
    <property type="taxonomic scope" value="Bacteria"/>
</dbReference>
<gene>
    <name evidence="1" type="ordered locus">AciX9_3291</name>
</gene>
<accession>E8X259</accession>
<dbReference type="SUPFAM" id="SSF51182">
    <property type="entry name" value="RmlC-like cupins"/>
    <property type="match status" value="1"/>
</dbReference>
<dbReference type="RefSeq" id="WP_013581614.1">
    <property type="nucleotide sequence ID" value="NC_015064.1"/>
</dbReference>
<dbReference type="HOGENOM" id="CLU_1862356_0_0_0"/>
<sequence length="137" mass="14662">MQSFGKVWLFTVAESSWKSPSGTLVAKLGPLTTQTGVKYEAVYMQSIFSPGMTAPLHTHSGMEAFYTLTGDTCLETSEGVTKARGPGNAVLVQGGLPMLLMATGKEKRRGVVLILHDVAKPPTTLNPEWKPKGLCVP</sequence>
<evidence type="ECO:0000313" key="1">
    <source>
        <dbReference type="EMBL" id="ADW70302.1"/>
    </source>
</evidence>
<protein>
    <recommendedName>
        <fullName evidence="3">Cupin 2 conserved barrel domain protein</fullName>
    </recommendedName>
</protein>
<reference evidence="2" key="1">
    <citation type="submission" date="2011-01" db="EMBL/GenBank/DDBJ databases">
        <title>Complete sequence of chromosome of Acidobacterium sp. MP5ACTX9.</title>
        <authorList>
            <consortium name="US DOE Joint Genome Institute"/>
            <person name="Lucas S."/>
            <person name="Copeland A."/>
            <person name="Lapidus A."/>
            <person name="Cheng J.-F."/>
            <person name="Goodwin L."/>
            <person name="Pitluck S."/>
            <person name="Teshima H."/>
            <person name="Detter J.C."/>
            <person name="Han C."/>
            <person name="Tapia R."/>
            <person name="Land M."/>
            <person name="Hauser L."/>
            <person name="Kyrpides N."/>
            <person name="Ivanova N."/>
            <person name="Ovchinnikova G."/>
            <person name="Pagani I."/>
            <person name="Rawat S.R."/>
            <person name="Mannisto M."/>
            <person name="Haggblom M.M."/>
            <person name="Woyke T."/>
        </authorList>
    </citation>
    <scope>NUCLEOTIDE SEQUENCE [LARGE SCALE GENOMIC DNA]</scope>
    <source>
        <strain evidence="2">MP5ACTX9</strain>
    </source>
</reference>
<dbReference type="Proteomes" id="UP000000343">
    <property type="component" value="Chromosome"/>
</dbReference>
<dbReference type="KEGG" id="acm:AciX9_3291"/>
<dbReference type="AlphaFoldDB" id="E8X259"/>
<dbReference type="EMBL" id="CP002480">
    <property type="protein sequence ID" value="ADW70302.1"/>
    <property type="molecule type" value="Genomic_DNA"/>
</dbReference>
<dbReference type="STRING" id="1198114.AciX9_3291"/>
<evidence type="ECO:0000313" key="2">
    <source>
        <dbReference type="Proteomes" id="UP000000343"/>
    </source>
</evidence>
<organism evidence="2">
    <name type="scientific">Granulicella tundricola (strain ATCC BAA-1859 / DSM 23138 / MP5ACTX9)</name>
    <dbReference type="NCBI Taxonomy" id="1198114"/>
    <lineage>
        <taxon>Bacteria</taxon>
        <taxon>Pseudomonadati</taxon>
        <taxon>Acidobacteriota</taxon>
        <taxon>Terriglobia</taxon>
        <taxon>Terriglobales</taxon>
        <taxon>Acidobacteriaceae</taxon>
        <taxon>Granulicella</taxon>
    </lineage>
</organism>
<evidence type="ECO:0008006" key="3">
    <source>
        <dbReference type="Google" id="ProtNLM"/>
    </source>
</evidence>
<dbReference type="Gene3D" id="2.60.120.10">
    <property type="entry name" value="Jelly Rolls"/>
    <property type="match status" value="1"/>
</dbReference>
<name>E8X259_GRATM</name>
<keyword evidence="2" id="KW-1185">Reference proteome</keyword>
<dbReference type="PaxDb" id="1198114-AciX9_3291"/>
<dbReference type="InterPro" id="IPR014710">
    <property type="entry name" value="RmlC-like_jellyroll"/>
</dbReference>